<dbReference type="EMBL" id="JABBWE010000056">
    <property type="protein sequence ID" value="KAG1789782.1"/>
    <property type="molecule type" value="Genomic_DNA"/>
</dbReference>
<name>A0A9P7DE46_9AGAM</name>
<proteinExistence type="inferred from homology"/>
<comment type="subcellular location">
    <subcellularLocation>
        <location evidence="1">Membrane</location>
        <topology evidence="1">Multi-pass membrane protein</topology>
    </subcellularLocation>
</comment>
<keyword evidence="3" id="KW-1133">Transmembrane helix</keyword>
<dbReference type="Pfam" id="PF07690">
    <property type="entry name" value="MFS_1"/>
    <property type="match status" value="1"/>
</dbReference>
<dbReference type="InterPro" id="IPR050327">
    <property type="entry name" value="Proton-linked_MCT"/>
</dbReference>
<evidence type="ECO:0000256" key="1">
    <source>
        <dbReference type="ARBA" id="ARBA00004141"/>
    </source>
</evidence>
<sequence length="458" mass="49985">MAIESEPRTVYAEETRLQEDKGHPEIFEECQATKDWDAPSDPPEFPEGGWAGWATAVGAFLVQFCGIGYTASFGVYQDFYTQHYLINETSSAISWIGSTTAFLDLTVGLVAGLLHDRGYFYHLMIAGSLLEVLSLFMLSLSKPDQYYQIFFFQGLGLGIAVGLTYVPSVAVISHHFQQRRTLVMTFIAIGASLGAIIHPIILNNLLNGPLGFANGVRVSAGLISFFLLTACLCMRTRHNPPATPVNSIVGARKCIRDVPFMLMVTGSFLFQIVFYYPLFFFQLDSIKHSISINFSFYSLVILNGANCLGRFTSGFIASFTGVPNLMIFATFSCGVLIFGMIGLSNLASVVVLGMVYGYISGLSNAMGAPLMALLTPDLSELGARMGICFFALGFASLIGTPICGALLTSSYTWWVPALFSGIVSLAGSMVFTIMRYKFLRKQRVDVLSLDTQAVEVEP</sequence>
<feature type="transmembrane region" description="Helical" evidence="3">
    <location>
        <begin position="355"/>
        <end position="374"/>
    </location>
</feature>
<feature type="transmembrane region" description="Helical" evidence="3">
    <location>
        <begin position="290"/>
        <end position="309"/>
    </location>
</feature>
<dbReference type="Proteomes" id="UP000719766">
    <property type="component" value="Unassembled WGS sequence"/>
</dbReference>
<accession>A0A9P7DE46</accession>
<dbReference type="InterPro" id="IPR036259">
    <property type="entry name" value="MFS_trans_sf"/>
</dbReference>
<evidence type="ECO:0000256" key="3">
    <source>
        <dbReference type="SAM" id="Phobius"/>
    </source>
</evidence>
<dbReference type="AlphaFoldDB" id="A0A9P7DE46"/>
<dbReference type="PANTHER" id="PTHR11360">
    <property type="entry name" value="MONOCARBOXYLATE TRANSPORTER"/>
    <property type="match status" value="1"/>
</dbReference>
<evidence type="ECO:0000313" key="4">
    <source>
        <dbReference type="EMBL" id="KAG1789782.1"/>
    </source>
</evidence>
<dbReference type="OrthoDB" id="6499973at2759"/>
<gene>
    <name evidence="4" type="ORF">HD556DRAFT_1274970</name>
</gene>
<dbReference type="GO" id="GO:0022857">
    <property type="term" value="F:transmembrane transporter activity"/>
    <property type="evidence" value="ECO:0007669"/>
    <property type="project" value="InterPro"/>
</dbReference>
<feature type="transmembrane region" description="Helical" evidence="3">
    <location>
        <begin position="92"/>
        <end position="114"/>
    </location>
</feature>
<feature type="transmembrane region" description="Helical" evidence="3">
    <location>
        <begin position="321"/>
        <end position="343"/>
    </location>
</feature>
<reference evidence="4" key="1">
    <citation type="journal article" date="2020" name="New Phytol.">
        <title>Comparative genomics reveals dynamic genome evolution in host specialist ectomycorrhizal fungi.</title>
        <authorList>
            <person name="Lofgren L.A."/>
            <person name="Nguyen N.H."/>
            <person name="Vilgalys R."/>
            <person name="Ruytinx J."/>
            <person name="Liao H.L."/>
            <person name="Branco S."/>
            <person name="Kuo A."/>
            <person name="LaButti K."/>
            <person name="Lipzen A."/>
            <person name="Andreopoulos W."/>
            <person name="Pangilinan J."/>
            <person name="Riley R."/>
            <person name="Hundley H."/>
            <person name="Na H."/>
            <person name="Barry K."/>
            <person name="Grigoriev I.V."/>
            <person name="Stajich J.E."/>
            <person name="Kennedy P.G."/>
        </authorList>
    </citation>
    <scope>NUCLEOTIDE SEQUENCE</scope>
    <source>
        <strain evidence="4">S12</strain>
    </source>
</reference>
<keyword evidence="3" id="KW-0812">Transmembrane</keyword>
<feature type="transmembrane region" description="Helical" evidence="3">
    <location>
        <begin position="146"/>
        <end position="170"/>
    </location>
</feature>
<dbReference type="InterPro" id="IPR011701">
    <property type="entry name" value="MFS"/>
</dbReference>
<keyword evidence="3" id="KW-0472">Membrane</keyword>
<feature type="transmembrane region" description="Helical" evidence="3">
    <location>
        <begin position="182"/>
        <end position="202"/>
    </location>
</feature>
<dbReference type="GO" id="GO:0016020">
    <property type="term" value="C:membrane"/>
    <property type="evidence" value="ECO:0007669"/>
    <property type="project" value="UniProtKB-SubCell"/>
</dbReference>
<dbReference type="Gene3D" id="1.20.1250.20">
    <property type="entry name" value="MFS general substrate transporter like domains"/>
    <property type="match status" value="2"/>
</dbReference>
<dbReference type="GeneID" id="64592984"/>
<organism evidence="4 5">
    <name type="scientific">Suillus plorans</name>
    <dbReference type="NCBI Taxonomy" id="116603"/>
    <lineage>
        <taxon>Eukaryota</taxon>
        <taxon>Fungi</taxon>
        <taxon>Dikarya</taxon>
        <taxon>Basidiomycota</taxon>
        <taxon>Agaricomycotina</taxon>
        <taxon>Agaricomycetes</taxon>
        <taxon>Agaricomycetidae</taxon>
        <taxon>Boletales</taxon>
        <taxon>Suillineae</taxon>
        <taxon>Suillaceae</taxon>
        <taxon>Suillus</taxon>
    </lineage>
</organism>
<feature type="transmembrane region" description="Helical" evidence="3">
    <location>
        <begin position="214"/>
        <end position="234"/>
    </location>
</feature>
<comment type="caution">
    <text evidence="4">The sequence shown here is derived from an EMBL/GenBank/DDBJ whole genome shotgun (WGS) entry which is preliminary data.</text>
</comment>
<evidence type="ECO:0000256" key="2">
    <source>
        <dbReference type="ARBA" id="ARBA00006727"/>
    </source>
</evidence>
<feature type="transmembrane region" description="Helical" evidence="3">
    <location>
        <begin position="386"/>
        <end position="407"/>
    </location>
</feature>
<feature type="transmembrane region" description="Helical" evidence="3">
    <location>
        <begin position="413"/>
        <end position="433"/>
    </location>
</feature>
<evidence type="ECO:0000313" key="5">
    <source>
        <dbReference type="Proteomes" id="UP000719766"/>
    </source>
</evidence>
<keyword evidence="5" id="KW-1185">Reference proteome</keyword>
<dbReference type="SUPFAM" id="SSF103473">
    <property type="entry name" value="MFS general substrate transporter"/>
    <property type="match status" value="1"/>
</dbReference>
<comment type="similarity">
    <text evidence="2">Belongs to the major facilitator superfamily. Monocarboxylate porter (TC 2.A.1.13) family.</text>
</comment>
<protein>
    <submittedName>
        <fullName evidence="4">Major facilitator superfamily domain-containing protein</fullName>
    </submittedName>
</protein>
<feature type="transmembrane region" description="Helical" evidence="3">
    <location>
        <begin position="260"/>
        <end position="278"/>
    </location>
</feature>
<feature type="transmembrane region" description="Helical" evidence="3">
    <location>
        <begin position="121"/>
        <end position="140"/>
    </location>
</feature>
<dbReference type="RefSeq" id="XP_041156812.1">
    <property type="nucleotide sequence ID" value="XM_041299220.1"/>
</dbReference>
<dbReference type="PANTHER" id="PTHR11360:SF284">
    <property type="entry name" value="EG:103B4.3 PROTEIN-RELATED"/>
    <property type="match status" value="1"/>
</dbReference>
<feature type="transmembrane region" description="Helical" evidence="3">
    <location>
        <begin position="50"/>
        <end position="72"/>
    </location>
</feature>